<proteinExistence type="predicted"/>
<keyword evidence="2" id="KW-1185">Reference proteome</keyword>
<sequence length="137" mass="14250">MIELTFVLLPESNLSLEQLSRIALPGVVGELVACGYAVAGTSAAGSGRQQEIAGTYQVHPGPASMTVTTDAGAGRLPFALNGAQFGKRVAGHDSDGVLWMRLIVLGMRLSQAHSIVARTMDPEQTGIIADETGCKSI</sequence>
<evidence type="ECO:0000313" key="2">
    <source>
        <dbReference type="Proteomes" id="UP000465622"/>
    </source>
</evidence>
<reference evidence="1 2" key="1">
    <citation type="journal article" date="2019" name="Emerg. Microbes Infect.">
        <title>Comprehensive subspecies identification of 175 nontuberculous mycobacteria species based on 7547 genomic profiles.</title>
        <authorList>
            <person name="Matsumoto Y."/>
            <person name="Kinjo T."/>
            <person name="Motooka D."/>
            <person name="Nabeya D."/>
            <person name="Jung N."/>
            <person name="Uechi K."/>
            <person name="Horii T."/>
            <person name="Iida T."/>
            <person name="Fujita J."/>
            <person name="Nakamura S."/>
        </authorList>
    </citation>
    <scope>NUCLEOTIDE SEQUENCE [LARGE SCALE GENOMIC DNA]</scope>
    <source>
        <strain evidence="1 2">JCM 12375</strain>
    </source>
</reference>
<evidence type="ECO:0000313" key="1">
    <source>
        <dbReference type="EMBL" id="BBX32831.1"/>
    </source>
</evidence>
<organism evidence="1 2">
    <name type="scientific">Mycolicibacterium mageritense</name>
    <name type="common">Mycobacterium mageritense</name>
    <dbReference type="NCBI Taxonomy" id="53462"/>
    <lineage>
        <taxon>Bacteria</taxon>
        <taxon>Bacillati</taxon>
        <taxon>Actinomycetota</taxon>
        <taxon>Actinomycetes</taxon>
        <taxon>Mycobacteriales</taxon>
        <taxon>Mycobacteriaceae</taxon>
        <taxon>Mycolicibacterium</taxon>
    </lineage>
</organism>
<dbReference type="Proteomes" id="UP000465622">
    <property type="component" value="Chromosome"/>
</dbReference>
<accession>A0ABN5Y3R1</accession>
<gene>
    <name evidence="1" type="ORF">MMAGJ_21130</name>
</gene>
<protein>
    <submittedName>
        <fullName evidence="1">Uncharacterized protein</fullName>
    </submittedName>
</protein>
<name>A0ABN5Y3R1_MYCME</name>
<dbReference type="EMBL" id="AP022567">
    <property type="protein sequence ID" value="BBX32831.1"/>
    <property type="molecule type" value="Genomic_DNA"/>
</dbReference>
<dbReference type="RefSeq" id="WP_131524671.1">
    <property type="nucleotide sequence ID" value="NZ_AP022567.1"/>
</dbReference>